<dbReference type="STRING" id="933852.A0A0C3AU83"/>
<feature type="region of interest" description="Disordered" evidence="5">
    <location>
        <begin position="392"/>
        <end position="429"/>
    </location>
</feature>
<organism evidence="7 8">
    <name type="scientific">Serendipita vermifera MAFF 305830</name>
    <dbReference type="NCBI Taxonomy" id="933852"/>
    <lineage>
        <taxon>Eukaryota</taxon>
        <taxon>Fungi</taxon>
        <taxon>Dikarya</taxon>
        <taxon>Basidiomycota</taxon>
        <taxon>Agaricomycotina</taxon>
        <taxon>Agaricomycetes</taxon>
        <taxon>Sebacinales</taxon>
        <taxon>Serendipitaceae</taxon>
        <taxon>Serendipita</taxon>
    </lineage>
</organism>
<accession>A0A0C3AU83</accession>
<keyword evidence="2 6" id="KW-0812">Transmembrane</keyword>
<sequence>MAKSTGSRILGYLREWRKFIASKRVIPTLKGVLAYTLAVALIFIKKYDDLSRYPLALSSMIIVTVAGGPGKTIGACLQSTGLAMAGVLLGCGFFAILALLAAAPVAQGIVLAMIVYLMAIVRTRGQRWFTFVLLSILVAFNGIYTPMLSGNTFNPMYLLEYLKSYAWGAAIVISVNFFVFPRTSERELRKTMVTSLEHLATFAALIGKAYTLTGTEEDQEARELLSQTVKADFTFLTEKINETSVEINWSVYSMEDYQRFTDHIRLLQRTLITAHISLLRLDKKDIDVFRDTILPPTKASFMRLRRDIDLTIREIGDSLGCGPMFVEATQSGYLEYLDRERAADAAGKIQPVRRTSTAKSTLVGAAHTNRQEGRNITGKEAAESLFQVSKRVQQELGSETPAQMDSTRPSTPAHHDTNNGPQTPRTAPEIDTQRKGYHISSESPLNSTVPVAPSKKKYGPAKIKEHFKEFEAAQKKVLVEILTSSDIDQDAPLKIHEPGPSISELYGGDYLRGNVEEGDLPDSIVRCIKVPESSQSTPAISSSKGGQVNNEKTQSRVSNEHQDQGREASEDDDSSTVQPTPQFKRNETLVRVYSLLFAWDGFVKCLSTLHAEALKKRRRRFHFHVYETIVRPGRKVMPDIGIDDSDELQEEARELSTMEALALLENKPYTPPSSTLFHKIGNINQWLSGDTSVFAFKSAAAASVFATLIFAETTRQWFINYGLTSGLLTCIVALAPTLGQSLRTFVFQICGSGVGAMAGWTILQIFKGVGGYSYNPYGICALLGIFSVPLQYCVYENAQLFVLAFLALNSASSVVIIEYLNVDYLGNTAFDSPALRAGKYMVSLGVALAIVITFQLFVLRNPARRTLRKAIGALVFSNLAYNTILQAYVRAVMPPNPEHRGRPAVLKRIERELKHREAKMQMQIIDIGSLMAYASVEPSFTTPFPGETIQKIVQANQIILDRLREGRAAIGAEPCDPFILENMVSVLSPYRRRASRNTKIGLYLCAMSLMSKSPLPHDSDVSQAMLNHFIHDVLILSSQLLQHENGRRAIHGGSYTRYLFYLINVSGVQTQLHRINAACRELFGVLEDNPELR</sequence>
<dbReference type="PANTHER" id="PTHR47804:SF3">
    <property type="entry name" value="PROTEIN BRE4"/>
    <property type="match status" value="1"/>
</dbReference>
<evidence type="ECO:0000256" key="2">
    <source>
        <dbReference type="ARBA" id="ARBA00022692"/>
    </source>
</evidence>
<feature type="transmembrane region" description="Helical" evidence="6">
    <location>
        <begin position="717"/>
        <end position="738"/>
    </location>
</feature>
<evidence type="ECO:0000313" key="7">
    <source>
        <dbReference type="EMBL" id="KIM23579.1"/>
    </source>
</evidence>
<evidence type="ECO:0000256" key="4">
    <source>
        <dbReference type="ARBA" id="ARBA00023136"/>
    </source>
</evidence>
<feature type="compositionally biased region" description="Basic and acidic residues" evidence="5">
    <location>
        <begin position="558"/>
        <end position="568"/>
    </location>
</feature>
<feature type="region of interest" description="Disordered" evidence="5">
    <location>
        <begin position="535"/>
        <end position="582"/>
    </location>
</feature>
<reference evidence="7 8" key="1">
    <citation type="submission" date="2014-04" db="EMBL/GenBank/DDBJ databases">
        <authorList>
            <consortium name="DOE Joint Genome Institute"/>
            <person name="Kuo A."/>
            <person name="Zuccaro A."/>
            <person name="Kohler A."/>
            <person name="Nagy L.G."/>
            <person name="Floudas D."/>
            <person name="Copeland A."/>
            <person name="Barry K.W."/>
            <person name="Cichocki N."/>
            <person name="Veneault-Fourrey C."/>
            <person name="LaButti K."/>
            <person name="Lindquist E.A."/>
            <person name="Lipzen A."/>
            <person name="Lundell T."/>
            <person name="Morin E."/>
            <person name="Murat C."/>
            <person name="Sun H."/>
            <person name="Tunlid A."/>
            <person name="Henrissat B."/>
            <person name="Grigoriev I.V."/>
            <person name="Hibbett D.S."/>
            <person name="Martin F."/>
            <person name="Nordberg H.P."/>
            <person name="Cantor M.N."/>
            <person name="Hua S.X."/>
        </authorList>
    </citation>
    <scope>NUCLEOTIDE SEQUENCE [LARGE SCALE GENOMIC DNA]</scope>
    <source>
        <strain evidence="7 8">MAFF 305830</strain>
    </source>
</reference>
<dbReference type="OrthoDB" id="68611at2759"/>
<keyword evidence="3 6" id="KW-1133">Transmembrane helix</keyword>
<feature type="transmembrane region" description="Helical" evidence="6">
    <location>
        <begin position="25"/>
        <end position="44"/>
    </location>
</feature>
<keyword evidence="4 6" id="KW-0472">Membrane</keyword>
<feature type="compositionally biased region" description="Polar residues" evidence="5">
    <location>
        <begin position="535"/>
        <end position="557"/>
    </location>
</feature>
<dbReference type="HOGENOM" id="CLU_288223_0_0_1"/>
<feature type="transmembrane region" description="Helical" evidence="6">
    <location>
        <begin position="800"/>
        <end position="820"/>
    </location>
</feature>
<protein>
    <submittedName>
        <fullName evidence="7">Uncharacterized protein</fullName>
    </submittedName>
</protein>
<dbReference type="Proteomes" id="UP000054097">
    <property type="component" value="Unassembled WGS sequence"/>
</dbReference>
<evidence type="ECO:0000256" key="5">
    <source>
        <dbReference type="SAM" id="MobiDB-lite"/>
    </source>
</evidence>
<evidence type="ECO:0000256" key="1">
    <source>
        <dbReference type="ARBA" id="ARBA00004141"/>
    </source>
</evidence>
<evidence type="ECO:0000256" key="3">
    <source>
        <dbReference type="ARBA" id="ARBA00022989"/>
    </source>
</evidence>
<name>A0A0C3AU83_SERVB</name>
<dbReference type="GO" id="GO:0016020">
    <property type="term" value="C:membrane"/>
    <property type="evidence" value="ECO:0007669"/>
    <property type="project" value="UniProtKB-SubCell"/>
</dbReference>
<feature type="transmembrane region" description="Helical" evidence="6">
    <location>
        <begin position="840"/>
        <end position="859"/>
    </location>
</feature>
<dbReference type="PANTHER" id="PTHR47804">
    <property type="entry name" value="60S RIBOSOMAL PROTEIN L19"/>
    <property type="match status" value="1"/>
</dbReference>
<keyword evidence="8" id="KW-1185">Reference proteome</keyword>
<feature type="transmembrane region" description="Helical" evidence="6">
    <location>
        <begin position="772"/>
        <end position="793"/>
    </location>
</feature>
<dbReference type="InterPro" id="IPR052430">
    <property type="entry name" value="IVT-Associated"/>
</dbReference>
<feature type="transmembrane region" description="Helical" evidence="6">
    <location>
        <begin position="164"/>
        <end position="180"/>
    </location>
</feature>
<proteinExistence type="predicted"/>
<feature type="transmembrane region" description="Helical" evidence="6">
    <location>
        <begin position="745"/>
        <end position="766"/>
    </location>
</feature>
<comment type="subcellular location">
    <subcellularLocation>
        <location evidence="1">Membrane</location>
        <topology evidence="1">Multi-pass membrane protein</topology>
    </subcellularLocation>
</comment>
<gene>
    <name evidence="7" type="ORF">M408DRAFT_332300</name>
</gene>
<feature type="transmembrane region" description="Helical" evidence="6">
    <location>
        <begin position="128"/>
        <end position="144"/>
    </location>
</feature>
<evidence type="ECO:0000256" key="6">
    <source>
        <dbReference type="SAM" id="Phobius"/>
    </source>
</evidence>
<feature type="region of interest" description="Disordered" evidence="5">
    <location>
        <begin position="357"/>
        <end position="377"/>
    </location>
</feature>
<evidence type="ECO:0000313" key="8">
    <source>
        <dbReference type="Proteomes" id="UP000054097"/>
    </source>
</evidence>
<dbReference type="AlphaFoldDB" id="A0A0C3AU83"/>
<dbReference type="EMBL" id="KN824335">
    <property type="protein sequence ID" value="KIM23579.1"/>
    <property type="molecule type" value="Genomic_DNA"/>
</dbReference>
<reference evidence="8" key="2">
    <citation type="submission" date="2015-01" db="EMBL/GenBank/DDBJ databases">
        <title>Evolutionary Origins and Diversification of the Mycorrhizal Mutualists.</title>
        <authorList>
            <consortium name="DOE Joint Genome Institute"/>
            <consortium name="Mycorrhizal Genomics Consortium"/>
            <person name="Kohler A."/>
            <person name="Kuo A."/>
            <person name="Nagy L.G."/>
            <person name="Floudas D."/>
            <person name="Copeland A."/>
            <person name="Barry K.W."/>
            <person name="Cichocki N."/>
            <person name="Veneault-Fourrey C."/>
            <person name="LaButti K."/>
            <person name="Lindquist E.A."/>
            <person name="Lipzen A."/>
            <person name="Lundell T."/>
            <person name="Morin E."/>
            <person name="Murat C."/>
            <person name="Riley R."/>
            <person name="Ohm R."/>
            <person name="Sun H."/>
            <person name="Tunlid A."/>
            <person name="Henrissat B."/>
            <person name="Grigoriev I.V."/>
            <person name="Hibbett D.S."/>
            <person name="Martin F."/>
        </authorList>
    </citation>
    <scope>NUCLEOTIDE SEQUENCE [LARGE SCALE GENOMIC DNA]</scope>
    <source>
        <strain evidence="8">MAFF 305830</strain>
    </source>
</reference>
<feature type="compositionally biased region" description="Polar residues" evidence="5">
    <location>
        <begin position="392"/>
        <end position="410"/>
    </location>
</feature>